<gene>
    <name evidence="1" type="ORF">M3M37_06985</name>
</gene>
<evidence type="ECO:0000313" key="1">
    <source>
        <dbReference type="EMBL" id="USS90571.1"/>
    </source>
</evidence>
<name>A0ABY5BZR1_9LACO</name>
<dbReference type="RefSeq" id="WP_252795086.1">
    <property type="nucleotide sequence ID" value="NZ_CP097121.1"/>
</dbReference>
<accession>A0ABY5BZR1</accession>
<protein>
    <recommendedName>
        <fullName evidence="3">Lipoprotein</fullName>
    </recommendedName>
</protein>
<dbReference type="EMBL" id="CP097121">
    <property type="protein sequence ID" value="USS90571.1"/>
    <property type="molecule type" value="Genomic_DNA"/>
</dbReference>
<organism evidence="1 2">
    <name type="scientific">Fructilactobacillus carniphilus</name>
    <dbReference type="NCBI Taxonomy" id="2940297"/>
    <lineage>
        <taxon>Bacteria</taxon>
        <taxon>Bacillati</taxon>
        <taxon>Bacillota</taxon>
        <taxon>Bacilli</taxon>
        <taxon>Lactobacillales</taxon>
        <taxon>Lactobacillaceae</taxon>
        <taxon>Fructilactobacillus</taxon>
    </lineage>
</organism>
<keyword evidence="2" id="KW-1185">Reference proteome</keyword>
<reference evidence="1" key="1">
    <citation type="submission" date="2022-05" db="EMBL/GenBank/DDBJ databases">
        <authorList>
            <person name="Oliphant S.A."/>
            <person name="Watson-Haigh N.S."/>
            <person name="Sumby K.M."/>
            <person name="Gardner J.M."/>
            <person name="Jiranek V."/>
        </authorList>
    </citation>
    <scope>NUCLEOTIDE SEQUENCE</scope>
    <source>
        <strain evidence="1">KI4_A6</strain>
    </source>
</reference>
<evidence type="ECO:0008006" key="3">
    <source>
        <dbReference type="Google" id="ProtNLM"/>
    </source>
</evidence>
<dbReference type="Proteomes" id="UP001056164">
    <property type="component" value="Chromosome"/>
</dbReference>
<proteinExistence type="predicted"/>
<sequence length="142" mass="16468">MKKKKSKKFSIICLLIAVGLLTILGVGGVHQVQEHQRKVAIENEQKRKALKKYETEIVEDLANKYAGIKSVEFDKYEILPMGSIEWNYYINGYKPNDASTYQMDVVNDKKPYASELGKLNVKKGKSDFKQIKIKYNYEEEQR</sequence>
<evidence type="ECO:0000313" key="2">
    <source>
        <dbReference type="Proteomes" id="UP001056164"/>
    </source>
</evidence>